<name>A0ABZ2Y847_9FIRM</name>
<dbReference type="Pfam" id="PF00521">
    <property type="entry name" value="DNA_topoisoIV"/>
    <property type="match status" value="1"/>
</dbReference>
<keyword evidence="5 6" id="KW-0413">Isomerase</keyword>
<evidence type="ECO:0000313" key="8">
    <source>
        <dbReference type="EMBL" id="WZL70764.1"/>
    </source>
</evidence>
<dbReference type="PROSITE" id="PS52040">
    <property type="entry name" value="TOPO_IIA"/>
    <property type="match status" value="1"/>
</dbReference>
<organism evidence="8 9">
    <name type="scientific">Defluviitalea saccharophila</name>
    <dbReference type="NCBI Taxonomy" id="879970"/>
    <lineage>
        <taxon>Bacteria</taxon>
        <taxon>Bacillati</taxon>
        <taxon>Bacillota</taxon>
        <taxon>Clostridia</taxon>
        <taxon>Lachnospirales</taxon>
        <taxon>Defluviitaleaceae</taxon>
        <taxon>Defluviitalea</taxon>
    </lineage>
</organism>
<dbReference type="InterPro" id="IPR002205">
    <property type="entry name" value="Topo_IIA_dom_A"/>
</dbReference>
<evidence type="ECO:0000256" key="5">
    <source>
        <dbReference type="ARBA" id="ARBA00023235"/>
    </source>
</evidence>
<evidence type="ECO:0000259" key="7">
    <source>
        <dbReference type="PROSITE" id="PS52040"/>
    </source>
</evidence>
<comment type="similarity">
    <text evidence="2">Belongs to the type II topoisomerase GyrA/ParC subunit family.</text>
</comment>
<dbReference type="Gene3D" id="2.120.10.90">
    <property type="entry name" value="DNA gyrase/topoisomerase IV, subunit A, C-terminal"/>
    <property type="match status" value="1"/>
</dbReference>
<keyword evidence="4 6" id="KW-0238">DNA-binding</keyword>
<reference evidence="8 9" key="1">
    <citation type="submission" date="2023-03" db="EMBL/GenBank/DDBJ databases">
        <title>Novel Species.</title>
        <authorList>
            <person name="Ma S."/>
        </authorList>
    </citation>
    <scope>NUCLEOTIDE SEQUENCE [LARGE SCALE GENOMIC DNA]</scope>
    <source>
        <strain evidence="8 9">LIND6LT2</strain>
    </source>
</reference>
<dbReference type="EMBL" id="CP121687">
    <property type="protein sequence ID" value="WZL70764.1"/>
    <property type="molecule type" value="Genomic_DNA"/>
</dbReference>
<dbReference type="Proteomes" id="UP001486565">
    <property type="component" value="Chromosome"/>
</dbReference>
<dbReference type="SUPFAM" id="SSF101904">
    <property type="entry name" value="GyrA/ParC C-terminal domain-like"/>
    <property type="match status" value="1"/>
</dbReference>
<gene>
    <name evidence="8" type="ORF">QBE51_04385</name>
</gene>
<dbReference type="RefSeq" id="WP_341877720.1">
    <property type="nucleotide sequence ID" value="NZ_CP121687.1"/>
</dbReference>
<dbReference type="Gene3D" id="1.10.268.10">
    <property type="entry name" value="Topoisomerase, domain 3"/>
    <property type="match status" value="1"/>
</dbReference>
<dbReference type="InterPro" id="IPR013757">
    <property type="entry name" value="Topo_IIA_A_a_sf"/>
</dbReference>
<keyword evidence="3 6" id="KW-0799">Topoisomerase</keyword>
<protein>
    <submittedName>
        <fullName evidence="8">DNA gyrase subunit A</fullName>
    </submittedName>
</protein>
<dbReference type="Gene3D" id="3.30.1360.40">
    <property type="match status" value="1"/>
</dbReference>
<dbReference type="InterPro" id="IPR013760">
    <property type="entry name" value="Topo_IIA-like_dom_sf"/>
</dbReference>
<feature type="domain" description="Topo IIA-type catalytic" evidence="7">
    <location>
        <begin position="31"/>
        <end position="493"/>
    </location>
</feature>
<dbReference type="InterPro" id="IPR050220">
    <property type="entry name" value="Type_II_DNA_Topoisomerases"/>
</dbReference>
<dbReference type="SMART" id="SM00434">
    <property type="entry name" value="TOP4c"/>
    <property type="match status" value="1"/>
</dbReference>
<dbReference type="InterPro" id="IPR035516">
    <property type="entry name" value="Gyrase/topoIV_suA_C"/>
</dbReference>
<evidence type="ECO:0000256" key="2">
    <source>
        <dbReference type="ARBA" id="ARBA00008263"/>
    </source>
</evidence>
<dbReference type="SUPFAM" id="SSF56719">
    <property type="entry name" value="Type II DNA topoisomerase"/>
    <property type="match status" value="1"/>
</dbReference>
<evidence type="ECO:0000256" key="6">
    <source>
        <dbReference type="PROSITE-ProRule" id="PRU01384"/>
    </source>
</evidence>
<dbReference type="PANTHER" id="PTHR43493:SF5">
    <property type="entry name" value="DNA GYRASE SUBUNIT A, CHLOROPLASTIC_MITOCHONDRIAL"/>
    <property type="match status" value="1"/>
</dbReference>
<evidence type="ECO:0000256" key="1">
    <source>
        <dbReference type="ARBA" id="ARBA00000185"/>
    </source>
</evidence>
<proteinExistence type="inferred from homology"/>
<dbReference type="PANTHER" id="PTHR43493">
    <property type="entry name" value="DNA GYRASE/TOPOISOMERASE SUBUNIT A"/>
    <property type="match status" value="1"/>
</dbReference>
<dbReference type="Gene3D" id="3.90.199.10">
    <property type="entry name" value="Topoisomerase II, domain 5"/>
    <property type="match status" value="1"/>
</dbReference>
<feature type="active site" description="O-(5'-phospho-DNA)-tyrosine intermediate" evidence="6">
    <location>
        <position position="120"/>
    </location>
</feature>
<accession>A0ABZ2Y847</accession>
<evidence type="ECO:0000313" key="9">
    <source>
        <dbReference type="Proteomes" id="UP001486565"/>
    </source>
</evidence>
<comment type="catalytic activity">
    <reaction evidence="1 6">
        <text>ATP-dependent breakage, passage and rejoining of double-stranded DNA.</text>
        <dbReference type="EC" id="5.6.2.2"/>
    </reaction>
</comment>
<sequence>MGETLTSIQKITDTLKQNYMPYAMSVIVSRAIPEIDGFKPAHRKLLYTMYKMGLLQGARTKSANIVGQTMRLNPHGDQAIYETMVRLTVGAETILVPFIDSKGNFGKQYSRDMAYAAPRYTEAKLAPICKELFADIDKNTVEFVDNYDGTMKEPMLLPTTFPNILVNPNQGIAVGMANNICSFNLKEVCKATIECLKNDQADIHKYLKAPDFPTGGKIIYNEEEMRNIYETGRGSFKIRAVYQYDEKNNYIEITQIPYTTTVEAIIDKLVDLIKAGKIKEISDIRDETDLGGLKLTLDLKRNTDPDELMKKLYTLTPLEDSFNCNFNILIDGHPRVMGIKEILSEWIKFRISCIRNKSQFEIERKSEKLHLLLGLEQILLDIDKAIKIIRDTEKEKEVIPNLMAGFKIDEKQAEFIAEIKLRNLNKEYILNRIGEADTLRKEIDSLSKLIQDDHKIKKVIEKELQRIEKEYGAPRKTEIIAEEKITAISKEDLIDDYGVKIFLTEHQYIKKISLASYRANSNHAIKDGDRILQEIDLNNRGDILLFSDKQNVYRIKAYELEDSKASNLGDYIPNVLEMEEDENIIFISEGNTYTGFVLIAFENGKLIKIPLKYYETKQYRRKLVGGYYGRSRCVRILSITEDMDILLIRNDEKAALINTHLIPVGKQRQTAGVQSIKMAKKSFLKTVLTPNEFADMDLENLRAEELPALGKGVNTQLKLNL</sequence>
<evidence type="ECO:0000256" key="3">
    <source>
        <dbReference type="ARBA" id="ARBA00023029"/>
    </source>
</evidence>
<dbReference type="InterPro" id="IPR013758">
    <property type="entry name" value="Topo_IIA_A/C_ab"/>
</dbReference>
<evidence type="ECO:0000256" key="4">
    <source>
        <dbReference type="ARBA" id="ARBA00023125"/>
    </source>
</evidence>
<keyword evidence="9" id="KW-1185">Reference proteome</keyword>